<organism evidence="4 5">
    <name type="scientific">Dreissena polymorpha</name>
    <name type="common">Zebra mussel</name>
    <name type="synonym">Mytilus polymorpha</name>
    <dbReference type="NCBI Taxonomy" id="45954"/>
    <lineage>
        <taxon>Eukaryota</taxon>
        <taxon>Metazoa</taxon>
        <taxon>Spiralia</taxon>
        <taxon>Lophotrochozoa</taxon>
        <taxon>Mollusca</taxon>
        <taxon>Bivalvia</taxon>
        <taxon>Autobranchia</taxon>
        <taxon>Heteroconchia</taxon>
        <taxon>Euheterodonta</taxon>
        <taxon>Imparidentia</taxon>
        <taxon>Neoheterodontei</taxon>
        <taxon>Myida</taxon>
        <taxon>Dreissenoidea</taxon>
        <taxon>Dreissenidae</taxon>
        <taxon>Dreissena</taxon>
    </lineage>
</organism>
<evidence type="ECO:0000313" key="5">
    <source>
        <dbReference type="Proteomes" id="UP000828390"/>
    </source>
</evidence>
<proteinExistence type="inferred from homology"/>
<name>A0A9D4KMT0_DREPO</name>
<dbReference type="Pfam" id="PF00012">
    <property type="entry name" value="HSP70"/>
    <property type="match status" value="1"/>
</dbReference>
<evidence type="ECO:0000256" key="3">
    <source>
        <dbReference type="ARBA" id="ARBA00022840"/>
    </source>
</evidence>
<sequence length="584" mass="65754">MASAVTAKKEKMMVAAIDFGTTYSGYAFSLKTDYNADPTKISINQGWVAGSMAVSSYKAPTVVLFDQKGEFNSFGYEAEDAYSELALDNEHHDWYYFSRFKMRLHHENNQKIHRDMDLQDDKGRKLPAITVFGKVIWYLKDHMLKALKKRGTEMKNEDIHWIITVPAIWADSAKQFMREAAYKADIAGSQLTIALEPEAASLYCQYLPTEKIHGTAGLTFDVASTGSKYMVIDLGGGTADITVHERHSGGGLREVHKASGGAWGGTRVDEAFKQMLIKIIGAPVLDKFCEEHRADYLYLQRELEVKKRTMKPSTSGKITLKVPVNLREAYTKETGESIEDAIKGSPYAGKLVWHSDKIRLDATIFKGLFKDCIDKIVEHIRDLLNHPEVKGTDLMLMVGGFSESEMMHDAIENAFKKCRVIIPEDAGLCVMKGAVIFGHRPVAITSRVSRYTYGINISPPFDPNSHPESHKVTIGGRDRCQNVFKSYIREGESIRVGEERSGRHITLNTHQTEMLLNIFASPKKTPQFVDEPEVELLGQVVVQLPDRDELIKVEVKMIFGETELHVEAQEMSTNNKYTSFFDFL</sequence>
<dbReference type="PANTHER" id="PTHR14187">
    <property type="entry name" value="ALPHA KINASE/ELONGATION FACTOR 2 KINASE"/>
    <property type="match status" value="1"/>
</dbReference>
<dbReference type="GO" id="GO:0005524">
    <property type="term" value="F:ATP binding"/>
    <property type="evidence" value="ECO:0007669"/>
    <property type="project" value="UniProtKB-KW"/>
</dbReference>
<keyword evidence="5" id="KW-1185">Reference proteome</keyword>
<dbReference type="CDD" id="cd10229">
    <property type="entry name" value="ASKHA_NBD_HSP70_HSPA12"/>
    <property type="match status" value="1"/>
</dbReference>
<dbReference type="EMBL" id="JAIWYP010000004">
    <property type="protein sequence ID" value="KAH3842753.1"/>
    <property type="molecule type" value="Genomic_DNA"/>
</dbReference>
<dbReference type="InterPro" id="IPR043129">
    <property type="entry name" value="ATPase_NBD"/>
</dbReference>
<keyword evidence="3" id="KW-0067">ATP-binding</keyword>
<gene>
    <name evidence="4" type="ORF">DPMN_116257</name>
</gene>
<evidence type="ECO:0000313" key="4">
    <source>
        <dbReference type="EMBL" id="KAH3842753.1"/>
    </source>
</evidence>
<comment type="caution">
    <text evidence="4">The sequence shown here is derived from an EMBL/GenBank/DDBJ whole genome shotgun (WGS) entry which is preliminary data.</text>
</comment>
<protein>
    <recommendedName>
        <fullName evidence="6">Heat shock 70 kDa protein</fullName>
    </recommendedName>
</protein>
<dbReference type="AlphaFoldDB" id="A0A9D4KMT0"/>
<evidence type="ECO:0000256" key="1">
    <source>
        <dbReference type="ARBA" id="ARBA00007381"/>
    </source>
</evidence>
<evidence type="ECO:0000256" key="2">
    <source>
        <dbReference type="ARBA" id="ARBA00022741"/>
    </source>
</evidence>
<accession>A0A9D4KMT0</accession>
<reference evidence="4" key="1">
    <citation type="journal article" date="2019" name="bioRxiv">
        <title>The Genome of the Zebra Mussel, Dreissena polymorpha: A Resource for Invasive Species Research.</title>
        <authorList>
            <person name="McCartney M.A."/>
            <person name="Auch B."/>
            <person name="Kono T."/>
            <person name="Mallez S."/>
            <person name="Zhang Y."/>
            <person name="Obille A."/>
            <person name="Becker A."/>
            <person name="Abrahante J.E."/>
            <person name="Garbe J."/>
            <person name="Badalamenti J.P."/>
            <person name="Herman A."/>
            <person name="Mangelson H."/>
            <person name="Liachko I."/>
            <person name="Sullivan S."/>
            <person name="Sone E.D."/>
            <person name="Koren S."/>
            <person name="Silverstein K.A.T."/>
            <person name="Beckman K.B."/>
            <person name="Gohl D.M."/>
        </authorList>
    </citation>
    <scope>NUCLEOTIDE SEQUENCE</scope>
    <source>
        <strain evidence="4">Duluth1</strain>
        <tissue evidence="4">Whole animal</tissue>
    </source>
</reference>
<comment type="similarity">
    <text evidence="1">Belongs to the heat shock protein 70 family.</text>
</comment>
<dbReference type="GO" id="GO:0140662">
    <property type="term" value="F:ATP-dependent protein folding chaperone"/>
    <property type="evidence" value="ECO:0007669"/>
    <property type="project" value="InterPro"/>
</dbReference>
<dbReference type="Proteomes" id="UP000828390">
    <property type="component" value="Unassembled WGS sequence"/>
</dbReference>
<dbReference type="OrthoDB" id="2963168at2759"/>
<dbReference type="InterPro" id="IPR013126">
    <property type="entry name" value="Hsp_70_fam"/>
</dbReference>
<reference evidence="4" key="2">
    <citation type="submission" date="2020-11" db="EMBL/GenBank/DDBJ databases">
        <authorList>
            <person name="McCartney M.A."/>
            <person name="Auch B."/>
            <person name="Kono T."/>
            <person name="Mallez S."/>
            <person name="Becker A."/>
            <person name="Gohl D.M."/>
            <person name="Silverstein K.A.T."/>
            <person name="Koren S."/>
            <person name="Bechman K.B."/>
            <person name="Herman A."/>
            <person name="Abrahante J.E."/>
            <person name="Garbe J."/>
        </authorList>
    </citation>
    <scope>NUCLEOTIDE SEQUENCE</scope>
    <source>
        <strain evidence="4">Duluth1</strain>
        <tissue evidence="4">Whole animal</tissue>
    </source>
</reference>
<dbReference type="SUPFAM" id="SSF53067">
    <property type="entry name" value="Actin-like ATPase domain"/>
    <property type="match status" value="2"/>
</dbReference>
<keyword evidence="2" id="KW-0547">Nucleotide-binding</keyword>
<dbReference type="Gene3D" id="3.30.420.40">
    <property type="match status" value="2"/>
</dbReference>
<evidence type="ECO:0008006" key="6">
    <source>
        <dbReference type="Google" id="ProtNLM"/>
    </source>
</evidence>
<dbReference type="PANTHER" id="PTHR14187:SF5">
    <property type="entry name" value="HEAT SHOCK 70 KDA PROTEIN 12A"/>
    <property type="match status" value="1"/>
</dbReference>